<keyword evidence="3" id="KW-0560">Oxidoreductase</keyword>
<name>A0A9N8DMA6_9STRA</name>
<gene>
    <name evidence="6" type="ORF">SEMRO_134_G063390.1</name>
</gene>
<organism evidence="6 7">
    <name type="scientific">Seminavis robusta</name>
    <dbReference type="NCBI Taxonomy" id="568900"/>
    <lineage>
        <taxon>Eukaryota</taxon>
        <taxon>Sar</taxon>
        <taxon>Stramenopiles</taxon>
        <taxon>Ochrophyta</taxon>
        <taxon>Bacillariophyta</taxon>
        <taxon>Bacillariophyceae</taxon>
        <taxon>Bacillariophycidae</taxon>
        <taxon>Naviculales</taxon>
        <taxon>Naviculaceae</taxon>
        <taxon>Seminavis</taxon>
    </lineage>
</organism>
<dbReference type="InterPro" id="IPR044862">
    <property type="entry name" value="Pro_4_hyd_alph_FE2OG_OXY"/>
</dbReference>
<dbReference type="GO" id="GO:0005506">
    <property type="term" value="F:iron ion binding"/>
    <property type="evidence" value="ECO:0007669"/>
    <property type="project" value="InterPro"/>
</dbReference>
<proteinExistence type="predicted"/>
<dbReference type="GO" id="GO:0016705">
    <property type="term" value="F:oxidoreductase activity, acting on paired donors, with incorporation or reduction of molecular oxygen"/>
    <property type="evidence" value="ECO:0007669"/>
    <property type="project" value="InterPro"/>
</dbReference>
<dbReference type="GO" id="GO:0051213">
    <property type="term" value="F:dioxygenase activity"/>
    <property type="evidence" value="ECO:0007669"/>
    <property type="project" value="UniProtKB-KW"/>
</dbReference>
<protein>
    <recommendedName>
        <fullName evidence="5">Prolyl 4-hydroxylase alpha subunit domain-containing protein</fullName>
    </recommendedName>
</protein>
<dbReference type="Gene3D" id="2.60.120.620">
    <property type="entry name" value="q2cbj1_9rhob like domain"/>
    <property type="match status" value="1"/>
</dbReference>
<sequence>MVATPSAKVLPNGLEELPRRRKEASSRTTIDGACWQEHFVNAPKASLTATVGSAVAQSLSYVTIPNFGSVEERMTLQESALRLQEEQKEEQQREHQRPHVMGASQVNFNCTRYSVERLLDAPSKAVSAIFLDRLLKFLQNDKDLSRNILSTENPDDESSEFPSTTSRSTPIHQLEATWYAEPDDRGVLHPEPKVNIYQKGGYFKQHVDGMQLTLLVVLNDAFEGGGTAFYAHGDHEEEDNADTISNNNDEKEFDRWVSPPAGTAIVWGADLLHMALPVSEGMRAVYVGSFDLNEAPGHEDATITI</sequence>
<dbReference type="Pfam" id="PF13640">
    <property type="entry name" value="2OG-FeII_Oxy_3"/>
    <property type="match status" value="1"/>
</dbReference>
<evidence type="ECO:0000256" key="3">
    <source>
        <dbReference type="ARBA" id="ARBA00023002"/>
    </source>
</evidence>
<dbReference type="SMART" id="SM00702">
    <property type="entry name" value="P4Hc"/>
    <property type="match status" value="1"/>
</dbReference>
<dbReference type="OrthoDB" id="27483at2759"/>
<dbReference type="SUPFAM" id="SSF51197">
    <property type="entry name" value="Clavaminate synthase-like"/>
    <property type="match status" value="1"/>
</dbReference>
<evidence type="ECO:0000256" key="1">
    <source>
        <dbReference type="ARBA" id="ARBA00001961"/>
    </source>
</evidence>
<dbReference type="InterPro" id="IPR006620">
    <property type="entry name" value="Pro_4_hyd_alph"/>
</dbReference>
<dbReference type="EMBL" id="CAICTM010000133">
    <property type="protein sequence ID" value="CAB9502354.1"/>
    <property type="molecule type" value="Genomic_DNA"/>
</dbReference>
<evidence type="ECO:0000259" key="5">
    <source>
        <dbReference type="SMART" id="SM00702"/>
    </source>
</evidence>
<accession>A0A9N8DMA6</accession>
<feature type="domain" description="Prolyl 4-hydroxylase alpha subunit" evidence="5">
    <location>
        <begin position="110"/>
        <end position="291"/>
    </location>
</feature>
<dbReference type="AlphaFoldDB" id="A0A9N8DMA6"/>
<reference evidence="6" key="1">
    <citation type="submission" date="2020-06" db="EMBL/GenBank/DDBJ databases">
        <authorList>
            <consortium name="Plant Systems Biology data submission"/>
        </authorList>
    </citation>
    <scope>NUCLEOTIDE SEQUENCE</scope>
    <source>
        <strain evidence="6">D6</strain>
    </source>
</reference>
<feature type="region of interest" description="Disordered" evidence="4">
    <location>
        <begin position="147"/>
        <end position="170"/>
    </location>
</feature>
<comment type="caution">
    <text evidence="6">The sequence shown here is derived from an EMBL/GenBank/DDBJ whole genome shotgun (WGS) entry which is preliminary data.</text>
</comment>
<dbReference type="Proteomes" id="UP001153069">
    <property type="component" value="Unassembled WGS sequence"/>
</dbReference>
<evidence type="ECO:0000313" key="6">
    <source>
        <dbReference type="EMBL" id="CAB9502354.1"/>
    </source>
</evidence>
<feature type="compositionally biased region" description="Polar residues" evidence="4">
    <location>
        <begin position="160"/>
        <end position="170"/>
    </location>
</feature>
<evidence type="ECO:0000313" key="7">
    <source>
        <dbReference type="Proteomes" id="UP001153069"/>
    </source>
</evidence>
<dbReference type="GO" id="GO:0031418">
    <property type="term" value="F:L-ascorbic acid binding"/>
    <property type="evidence" value="ECO:0007669"/>
    <property type="project" value="InterPro"/>
</dbReference>
<comment type="cofactor">
    <cofactor evidence="1">
        <name>L-ascorbate</name>
        <dbReference type="ChEBI" id="CHEBI:38290"/>
    </cofactor>
</comment>
<keyword evidence="2" id="KW-0223">Dioxygenase</keyword>
<evidence type="ECO:0000256" key="4">
    <source>
        <dbReference type="SAM" id="MobiDB-lite"/>
    </source>
</evidence>
<keyword evidence="7" id="KW-1185">Reference proteome</keyword>
<evidence type="ECO:0000256" key="2">
    <source>
        <dbReference type="ARBA" id="ARBA00022964"/>
    </source>
</evidence>